<comment type="caution">
    <text evidence="5">The sequence shown here is derived from an EMBL/GenBank/DDBJ whole genome shotgun (WGS) entry which is preliminary data.</text>
</comment>
<dbReference type="InterPro" id="IPR000092">
    <property type="entry name" value="Polyprenyl_synt"/>
</dbReference>
<dbReference type="InterPro" id="IPR008949">
    <property type="entry name" value="Isoprenoid_synthase_dom_sf"/>
</dbReference>
<dbReference type="Proteomes" id="UP000677875">
    <property type="component" value="Unassembled WGS sequence"/>
</dbReference>
<feature type="compositionally biased region" description="Low complexity" evidence="4">
    <location>
        <begin position="9"/>
        <end position="28"/>
    </location>
</feature>
<feature type="region of interest" description="Disordered" evidence="4">
    <location>
        <begin position="1"/>
        <end position="60"/>
    </location>
</feature>
<evidence type="ECO:0000256" key="2">
    <source>
        <dbReference type="ARBA" id="ARBA00022842"/>
    </source>
</evidence>
<dbReference type="PROSITE" id="PS00723">
    <property type="entry name" value="POLYPRENYL_SYNTHASE_1"/>
    <property type="match status" value="1"/>
</dbReference>
<dbReference type="Gene3D" id="1.10.600.10">
    <property type="entry name" value="Farnesyl Diphosphate Synthase"/>
    <property type="match status" value="1"/>
</dbReference>
<dbReference type="EMBL" id="JAGPNL010000001">
    <property type="protein sequence ID" value="MBQ0825441.1"/>
    <property type="molecule type" value="Genomic_DNA"/>
</dbReference>
<dbReference type="SUPFAM" id="SSF48576">
    <property type="entry name" value="Terpenoid synthases"/>
    <property type="match status" value="1"/>
</dbReference>
<dbReference type="GO" id="GO:0046872">
    <property type="term" value="F:metal ion binding"/>
    <property type="evidence" value="ECO:0007669"/>
    <property type="project" value="UniProtKB-KW"/>
</dbReference>
<keyword evidence="1" id="KW-0479">Metal-binding</keyword>
<proteinExistence type="inferred from homology"/>
<evidence type="ECO:0000256" key="3">
    <source>
        <dbReference type="RuleBase" id="RU004466"/>
    </source>
</evidence>
<evidence type="ECO:0000256" key="1">
    <source>
        <dbReference type="ARBA" id="ARBA00022723"/>
    </source>
</evidence>
<name>A0A940XF22_9ACTN</name>
<evidence type="ECO:0000256" key="4">
    <source>
        <dbReference type="SAM" id="MobiDB-lite"/>
    </source>
</evidence>
<keyword evidence="2" id="KW-0460">Magnesium</keyword>
<dbReference type="GO" id="GO:0008299">
    <property type="term" value="P:isoprenoid biosynthetic process"/>
    <property type="evidence" value="ECO:0007669"/>
    <property type="project" value="InterPro"/>
</dbReference>
<dbReference type="PANTHER" id="PTHR12001">
    <property type="entry name" value="GERANYLGERANYL PYROPHOSPHATE SYNTHASE"/>
    <property type="match status" value="1"/>
</dbReference>
<comment type="similarity">
    <text evidence="3">Belongs to the FPP/GGPP synthase family.</text>
</comment>
<dbReference type="AlphaFoldDB" id="A0A940XF22"/>
<dbReference type="RefSeq" id="WP_210868120.1">
    <property type="nucleotide sequence ID" value="NZ_JAGPNL010000001.1"/>
</dbReference>
<evidence type="ECO:0000313" key="6">
    <source>
        <dbReference type="Proteomes" id="UP000677875"/>
    </source>
</evidence>
<dbReference type="PROSITE" id="PS00444">
    <property type="entry name" value="POLYPRENYL_SYNTHASE_2"/>
    <property type="match status" value="1"/>
</dbReference>
<reference evidence="5" key="1">
    <citation type="submission" date="2021-04" db="EMBL/GenBank/DDBJ databases">
        <title>Genome seq and assembly of Streptomyces sp. RG38.</title>
        <authorList>
            <person name="Chhetri G."/>
        </authorList>
    </citation>
    <scope>NUCLEOTIDE SEQUENCE</scope>
    <source>
        <strain evidence="5">RG38</strain>
    </source>
</reference>
<gene>
    <name evidence="5" type="ORF">J5Y05_02765</name>
</gene>
<dbReference type="InterPro" id="IPR033749">
    <property type="entry name" value="Polyprenyl_synt_CS"/>
</dbReference>
<evidence type="ECO:0000313" key="5">
    <source>
        <dbReference type="EMBL" id="MBQ0825441.1"/>
    </source>
</evidence>
<dbReference type="PANTHER" id="PTHR12001:SF44">
    <property type="entry name" value="GERANYLGERANYL PYROPHOSPHATE SYNTHASE"/>
    <property type="match status" value="1"/>
</dbReference>
<feature type="compositionally biased region" description="Low complexity" evidence="4">
    <location>
        <begin position="35"/>
        <end position="60"/>
    </location>
</feature>
<dbReference type="Pfam" id="PF00348">
    <property type="entry name" value="polyprenyl_synt"/>
    <property type="match status" value="1"/>
</dbReference>
<organism evidence="5 6">
    <name type="scientific">Streptomyces tagetis</name>
    <dbReference type="NCBI Taxonomy" id="2820809"/>
    <lineage>
        <taxon>Bacteria</taxon>
        <taxon>Bacillati</taxon>
        <taxon>Actinomycetota</taxon>
        <taxon>Actinomycetes</taxon>
        <taxon>Kitasatosporales</taxon>
        <taxon>Streptomycetaceae</taxon>
        <taxon>Streptomyces</taxon>
    </lineage>
</organism>
<keyword evidence="3" id="KW-0808">Transferase</keyword>
<keyword evidence="6" id="KW-1185">Reference proteome</keyword>
<sequence>MNEVIFSEAGPRAAASGPPAAPRAHVPAPAGPDGGAAPVRPAVPGAGAPTGTPTEAATGAVTGTDVAWRFRRAALRIEEHITRLYPPAPSGVECWLSSRAASGLGPGTADLVARRLHRTLAAPVRHLVDAGGRRWRPGLIAEMIDLLGGDSEHYGPLCAATELTHTGSLMVDDVQDGSPLRRGIPAVHSVLGVAAALNAGTNAYFALDRAIALTTADDPALAGRLREVYLAALRTAHAGQALDIEGHRAEMEQAVATGDAGPVRDLVLLTHRLKSGALVSAGSEAAALVTGAGPGTRGALAAFGDAVGTAYQITDDVADLLGVTRDGTATKRVAEDARNGKVTMPLALAVPLLPAPRLRELWHLVRDPGADDRRLEEVRDTLTDCGATDACRREADALLERSWRELEPLLPAGPRTRTLRDMAWYTVHGDRVA</sequence>
<dbReference type="GO" id="GO:0004659">
    <property type="term" value="F:prenyltransferase activity"/>
    <property type="evidence" value="ECO:0007669"/>
    <property type="project" value="InterPro"/>
</dbReference>
<accession>A0A940XF22</accession>
<protein>
    <submittedName>
        <fullName evidence="5">Polyprenyl synthetase family protein</fullName>
    </submittedName>
</protein>